<name>A0A1Y2D191_9FUNG</name>
<gene>
    <name evidence="2" type="ORF">BCR33DRAFT_779410</name>
</gene>
<keyword evidence="3" id="KW-1185">Reference proteome</keyword>
<evidence type="ECO:0000313" key="2">
    <source>
        <dbReference type="EMBL" id="ORY53051.1"/>
    </source>
</evidence>
<dbReference type="Pfam" id="PF02900">
    <property type="entry name" value="LigB"/>
    <property type="match status" value="1"/>
</dbReference>
<feature type="domain" description="Extradiol ring-cleavage dioxygenase class III enzyme subunit B" evidence="1">
    <location>
        <begin position="5"/>
        <end position="257"/>
    </location>
</feature>
<organism evidence="2 3">
    <name type="scientific">Rhizoclosmatium globosum</name>
    <dbReference type="NCBI Taxonomy" id="329046"/>
    <lineage>
        <taxon>Eukaryota</taxon>
        <taxon>Fungi</taxon>
        <taxon>Fungi incertae sedis</taxon>
        <taxon>Chytridiomycota</taxon>
        <taxon>Chytridiomycota incertae sedis</taxon>
        <taxon>Chytridiomycetes</taxon>
        <taxon>Chytridiales</taxon>
        <taxon>Chytriomycetaceae</taxon>
        <taxon>Rhizoclosmatium</taxon>
    </lineage>
</organism>
<accession>A0A1Y2D191</accession>
<dbReference type="GO" id="GO:0016702">
    <property type="term" value="F:oxidoreductase activity, acting on single donors with incorporation of molecular oxygen, incorporation of two atoms of oxygen"/>
    <property type="evidence" value="ECO:0007669"/>
    <property type="project" value="UniProtKB-ARBA"/>
</dbReference>
<dbReference type="OrthoDB" id="2132071at2759"/>
<proteinExistence type="predicted"/>
<dbReference type="EMBL" id="MCGO01000002">
    <property type="protein sequence ID" value="ORY53051.1"/>
    <property type="molecule type" value="Genomic_DNA"/>
</dbReference>
<reference evidence="2 3" key="1">
    <citation type="submission" date="2016-07" db="EMBL/GenBank/DDBJ databases">
        <title>Pervasive Adenine N6-methylation of Active Genes in Fungi.</title>
        <authorList>
            <consortium name="DOE Joint Genome Institute"/>
            <person name="Mondo S.J."/>
            <person name="Dannebaum R.O."/>
            <person name="Kuo R.C."/>
            <person name="Labutti K."/>
            <person name="Haridas S."/>
            <person name="Kuo A."/>
            <person name="Salamov A."/>
            <person name="Ahrendt S.R."/>
            <person name="Lipzen A."/>
            <person name="Sullivan W."/>
            <person name="Andreopoulos W.B."/>
            <person name="Clum A."/>
            <person name="Lindquist E."/>
            <person name="Daum C."/>
            <person name="Ramamoorthy G.K."/>
            <person name="Gryganskyi A."/>
            <person name="Culley D."/>
            <person name="Magnuson J.K."/>
            <person name="James T.Y."/>
            <person name="O'Malley M.A."/>
            <person name="Stajich J.E."/>
            <person name="Spatafora J.W."/>
            <person name="Visel A."/>
            <person name="Grigoriev I.V."/>
        </authorList>
    </citation>
    <scope>NUCLEOTIDE SEQUENCE [LARGE SCALE GENOMIC DNA]</scope>
    <source>
        <strain evidence="2 3">JEL800</strain>
    </source>
</reference>
<dbReference type="GO" id="GO:0008198">
    <property type="term" value="F:ferrous iron binding"/>
    <property type="evidence" value="ECO:0007669"/>
    <property type="project" value="InterPro"/>
</dbReference>
<evidence type="ECO:0000259" key="1">
    <source>
        <dbReference type="Pfam" id="PF02900"/>
    </source>
</evidence>
<evidence type="ECO:0000313" key="3">
    <source>
        <dbReference type="Proteomes" id="UP000193642"/>
    </source>
</evidence>
<dbReference type="AlphaFoldDB" id="A0A1Y2D191"/>
<dbReference type="Proteomes" id="UP000193642">
    <property type="component" value="Unassembled WGS sequence"/>
</dbReference>
<dbReference type="SUPFAM" id="SSF53213">
    <property type="entry name" value="LigB-like"/>
    <property type="match status" value="1"/>
</dbReference>
<sequence length="285" mass="30939">MIVSAAIIPHGTMVLDPNRANLPDGAAALNTACQAAARLVSESKPTTIVLITPHSLSLTHSTAVPLGPEAKGNAEWNGNWNEFEAHVAISPLSPNFVEFMRERGHPVEGLSAFSRMPCPLRWAECVPIHFLAKEPALATVPFLIISPSRGKSVSTNLEFGASLFAFLEAQDERFSVVVSGDLSHGHATTVNDPLYLPDPRWNMPVCDTIAKEFDSTIAEWVTSGNRNLLIEKSAGIVKEAMSCGFDGFLWLQGGIDSLKEKWTFRGQVLENLSPSYFGMMVATFS</sequence>
<comment type="caution">
    <text evidence="2">The sequence shown here is derived from an EMBL/GenBank/DDBJ whole genome shotgun (WGS) entry which is preliminary data.</text>
</comment>
<dbReference type="InterPro" id="IPR004183">
    <property type="entry name" value="Xdiol_dOase_suB"/>
</dbReference>
<protein>
    <recommendedName>
        <fullName evidence="1">Extradiol ring-cleavage dioxygenase class III enzyme subunit B domain-containing protein</fullName>
    </recommendedName>
</protein>
<dbReference type="Gene3D" id="3.40.830.10">
    <property type="entry name" value="LigB-like"/>
    <property type="match status" value="1"/>
</dbReference>